<protein>
    <recommendedName>
        <fullName evidence="3">Ribbon-helix-helix protein CopG domain-containing protein</fullName>
    </recommendedName>
</protein>
<evidence type="ECO:0000313" key="2">
    <source>
        <dbReference type="Proteomes" id="UP000032680"/>
    </source>
</evidence>
<evidence type="ECO:0000313" key="1">
    <source>
        <dbReference type="EMBL" id="GAN78508.1"/>
    </source>
</evidence>
<dbReference type="AlphaFoldDB" id="A0A0D6PBC1"/>
<organism evidence="1 2">
    <name type="scientific">Acidisphaera rubrifaciens HS-AP3</name>
    <dbReference type="NCBI Taxonomy" id="1231350"/>
    <lineage>
        <taxon>Bacteria</taxon>
        <taxon>Pseudomonadati</taxon>
        <taxon>Pseudomonadota</taxon>
        <taxon>Alphaproteobacteria</taxon>
        <taxon>Acetobacterales</taxon>
        <taxon>Acetobacteraceae</taxon>
        <taxon>Acidisphaera</taxon>
    </lineage>
</organism>
<evidence type="ECO:0008006" key="3">
    <source>
        <dbReference type="Google" id="ProtNLM"/>
    </source>
</evidence>
<dbReference type="Proteomes" id="UP000032680">
    <property type="component" value="Unassembled WGS sequence"/>
</dbReference>
<comment type="caution">
    <text evidence="1">The sequence shown here is derived from an EMBL/GenBank/DDBJ whole genome shotgun (WGS) entry which is preliminary data.</text>
</comment>
<accession>A0A0D6PBC1</accession>
<dbReference type="EMBL" id="BANB01000968">
    <property type="protein sequence ID" value="GAN78508.1"/>
    <property type="molecule type" value="Genomic_DNA"/>
</dbReference>
<name>A0A0D6PBC1_9PROT</name>
<proteinExistence type="predicted"/>
<gene>
    <name evidence="1" type="ORF">Asru_0973_03</name>
</gene>
<reference evidence="1 2" key="1">
    <citation type="submission" date="2012-11" db="EMBL/GenBank/DDBJ databases">
        <title>Whole genome sequence of Acidisphaera rubrifaciens HS-AP3.</title>
        <authorList>
            <person name="Azuma Y."/>
            <person name="Higashiura N."/>
            <person name="Hirakawa H."/>
            <person name="Matsushita K."/>
        </authorList>
    </citation>
    <scope>NUCLEOTIDE SEQUENCE [LARGE SCALE GENOMIC DNA]</scope>
    <source>
        <strain evidence="1 2">HS-AP3</strain>
    </source>
</reference>
<sequence>MIGVRLQDDALAALDAWITRQPDAPSRPEAIRRLIETGLRAEGEARDAGRAV</sequence>
<keyword evidence="2" id="KW-1185">Reference proteome</keyword>